<keyword evidence="1 2" id="KW-0456">Lyase</keyword>
<dbReference type="Proteomes" id="UP001518989">
    <property type="component" value="Unassembled WGS sequence"/>
</dbReference>
<dbReference type="CDD" id="cd00408">
    <property type="entry name" value="DHDPS-like"/>
    <property type="match status" value="1"/>
</dbReference>
<keyword evidence="4" id="KW-1185">Reference proteome</keyword>
<dbReference type="InterPro" id="IPR013785">
    <property type="entry name" value="Aldolase_TIM"/>
</dbReference>
<dbReference type="InterPro" id="IPR002220">
    <property type="entry name" value="DapA-like"/>
</dbReference>
<dbReference type="EMBL" id="JACTNG010000008">
    <property type="protein sequence ID" value="MBO1080219.1"/>
    <property type="molecule type" value="Genomic_DNA"/>
</dbReference>
<comment type="similarity">
    <text evidence="2">Belongs to the DapA family.</text>
</comment>
<dbReference type="PANTHER" id="PTHR12128:SF67">
    <property type="entry name" value="BLR3884 PROTEIN"/>
    <property type="match status" value="1"/>
</dbReference>
<evidence type="ECO:0000256" key="1">
    <source>
        <dbReference type="ARBA" id="ARBA00023239"/>
    </source>
</evidence>
<evidence type="ECO:0000313" key="3">
    <source>
        <dbReference type="EMBL" id="MBO1080219.1"/>
    </source>
</evidence>
<evidence type="ECO:0000256" key="2">
    <source>
        <dbReference type="PIRNR" id="PIRNR001365"/>
    </source>
</evidence>
<dbReference type="SUPFAM" id="SSF51569">
    <property type="entry name" value="Aldolase"/>
    <property type="match status" value="1"/>
</dbReference>
<dbReference type="PIRSF" id="PIRSF001365">
    <property type="entry name" value="DHDPS"/>
    <property type="match status" value="1"/>
</dbReference>
<protein>
    <submittedName>
        <fullName evidence="3">Dihydrodipicolinate synthase family protein</fullName>
    </submittedName>
</protein>
<dbReference type="Pfam" id="PF00701">
    <property type="entry name" value="DHDPS"/>
    <property type="match status" value="1"/>
</dbReference>
<proteinExistence type="inferred from homology"/>
<dbReference type="PANTHER" id="PTHR12128">
    <property type="entry name" value="DIHYDRODIPICOLINATE SYNTHASE"/>
    <property type="match status" value="1"/>
</dbReference>
<dbReference type="SMART" id="SM01130">
    <property type="entry name" value="DHDPS"/>
    <property type="match status" value="1"/>
</dbReference>
<evidence type="ECO:0000313" key="4">
    <source>
        <dbReference type="Proteomes" id="UP001518989"/>
    </source>
</evidence>
<name>A0ABS3KRX7_9PROT</name>
<gene>
    <name evidence="3" type="ORF">IAI61_14360</name>
</gene>
<dbReference type="RefSeq" id="WP_207418092.1">
    <property type="nucleotide sequence ID" value="NZ_CP061177.1"/>
</dbReference>
<sequence>MSVSTKHFGLGCALTSPVSTDGALDLPRLVAHARNCLDSGCDTLTLFGTTGEGTSFGIAPRQAAFAALAASGIDPAQKLLSGVMALSDEDSSAQAEAALAAGCRGLLIAPPSYFRAVDQDSVFAWYAKILQPLQGRTQVYLYHIPQMTGVGISAALAGRLRQAFPSLIAGVKDSSGDWDNTATLLSQHRDLQILVGDERLLARAVREGGSGTICGLSNAAPQILLAAARTGQDDARIAPLVEAILRYPVTPAVKALVAHRYGDMGWLTTRVPLPPVTEDVARELGAAMDDVLARPKAA</sequence>
<comment type="caution">
    <text evidence="3">The sequence shown here is derived from an EMBL/GenBank/DDBJ whole genome shotgun (WGS) entry which is preliminary data.</text>
</comment>
<organism evidence="3 4">
    <name type="scientific">Roseomonas haemaphysalidis</name>
    <dbReference type="NCBI Taxonomy" id="2768162"/>
    <lineage>
        <taxon>Bacteria</taxon>
        <taxon>Pseudomonadati</taxon>
        <taxon>Pseudomonadota</taxon>
        <taxon>Alphaproteobacteria</taxon>
        <taxon>Acetobacterales</taxon>
        <taxon>Roseomonadaceae</taxon>
        <taxon>Roseomonas</taxon>
    </lineage>
</organism>
<reference evidence="3 4" key="1">
    <citation type="submission" date="2020-09" db="EMBL/GenBank/DDBJ databases">
        <title>Roseomonas.</title>
        <authorList>
            <person name="Zhu W."/>
        </authorList>
    </citation>
    <scope>NUCLEOTIDE SEQUENCE [LARGE SCALE GENOMIC DNA]</scope>
    <source>
        <strain evidence="3 4">573</strain>
    </source>
</reference>
<dbReference type="Gene3D" id="3.20.20.70">
    <property type="entry name" value="Aldolase class I"/>
    <property type="match status" value="1"/>
</dbReference>
<accession>A0ABS3KRX7</accession>